<dbReference type="Proteomes" id="UP000481861">
    <property type="component" value="Unassembled WGS sequence"/>
</dbReference>
<comment type="caution">
    <text evidence="2">The sequence shown here is derived from an EMBL/GenBank/DDBJ whole genome shotgun (WGS) entry which is preliminary data.</text>
</comment>
<dbReference type="InterPro" id="IPR036770">
    <property type="entry name" value="Ankyrin_rpt-contain_sf"/>
</dbReference>
<reference evidence="2 3" key="1">
    <citation type="submission" date="2020-01" db="EMBL/GenBank/DDBJ databases">
        <authorList>
            <consortium name="DOE Joint Genome Institute"/>
            <person name="Haridas S."/>
            <person name="Albert R."/>
            <person name="Binder M."/>
            <person name="Bloem J."/>
            <person name="Labutti K."/>
            <person name="Salamov A."/>
            <person name="Andreopoulos B."/>
            <person name="Baker S.E."/>
            <person name="Barry K."/>
            <person name="Bills G."/>
            <person name="Bluhm B.H."/>
            <person name="Cannon C."/>
            <person name="Castanera R."/>
            <person name="Culley D.E."/>
            <person name="Daum C."/>
            <person name="Ezra D."/>
            <person name="Gonzalez J.B."/>
            <person name="Henrissat B."/>
            <person name="Kuo A."/>
            <person name="Liang C."/>
            <person name="Lipzen A."/>
            <person name="Lutzoni F."/>
            <person name="Magnuson J."/>
            <person name="Mondo S."/>
            <person name="Nolan M."/>
            <person name="Ohm R."/>
            <person name="Pangilinan J."/>
            <person name="Park H.-J.H."/>
            <person name="Ramirez L."/>
            <person name="Alfaro M."/>
            <person name="Sun H."/>
            <person name="Tritt A."/>
            <person name="Yoshinaga Y."/>
            <person name="Zwiers L.-H.L."/>
            <person name="Turgeon B.G."/>
            <person name="Goodwin S.B."/>
            <person name="Spatafora J.W."/>
            <person name="Crous P.W."/>
            <person name="Grigoriev I.V."/>
        </authorList>
    </citation>
    <scope>NUCLEOTIDE SEQUENCE [LARGE SCALE GENOMIC DNA]</scope>
    <source>
        <strain evidence="2 3">CBS 611.86</strain>
    </source>
</reference>
<name>A0A7C8MAC7_9PLEO</name>
<protein>
    <recommendedName>
        <fullName evidence="1">F-box domain-containing protein</fullName>
    </recommendedName>
</protein>
<feature type="domain" description="F-box" evidence="1">
    <location>
        <begin position="15"/>
        <end position="60"/>
    </location>
</feature>
<keyword evidence="3" id="KW-1185">Reference proteome</keyword>
<dbReference type="Gene3D" id="1.25.40.20">
    <property type="entry name" value="Ankyrin repeat-containing domain"/>
    <property type="match status" value="1"/>
</dbReference>
<dbReference type="OrthoDB" id="4508560at2759"/>
<dbReference type="AlphaFoldDB" id="A0A7C8MAC7"/>
<accession>A0A7C8MAC7</accession>
<organism evidence="2 3">
    <name type="scientific">Massariosphaeria phaeospora</name>
    <dbReference type="NCBI Taxonomy" id="100035"/>
    <lineage>
        <taxon>Eukaryota</taxon>
        <taxon>Fungi</taxon>
        <taxon>Dikarya</taxon>
        <taxon>Ascomycota</taxon>
        <taxon>Pezizomycotina</taxon>
        <taxon>Dothideomycetes</taxon>
        <taxon>Pleosporomycetidae</taxon>
        <taxon>Pleosporales</taxon>
        <taxon>Pleosporales incertae sedis</taxon>
        <taxon>Massariosphaeria</taxon>
    </lineage>
</organism>
<evidence type="ECO:0000313" key="2">
    <source>
        <dbReference type="EMBL" id="KAF2872799.1"/>
    </source>
</evidence>
<evidence type="ECO:0000259" key="1">
    <source>
        <dbReference type="PROSITE" id="PS50181"/>
    </source>
</evidence>
<dbReference type="SUPFAM" id="SSF81383">
    <property type="entry name" value="F-box domain"/>
    <property type="match status" value="1"/>
</dbReference>
<dbReference type="PROSITE" id="PS50181">
    <property type="entry name" value="FBOX"/>
    <property type="match status" value="1"/>
</dbReference>
<dbReference type="InterPro" id="IPR001810">
    <property type="entry name" value="F-box_dom"/>
</dbReference>
<sequence>MRLMASTSAVEAHSASAFESLPTELGDLILDRLHPAEISRLMQCSSRWDKTLEPRLYGSLNTINRAMFWACTHNHVSLIRKLVTRYDVSPSTVETPISNWHLMDTNWYNRLFIPNVLTLNLVVRKRHVEAFDTLLRLGARIDDFNHDRVSPCQPSFLLRRLCRPPQRTLLVLLFDVIASSQISLSEVQLSTMLMLLITSDAPLDIVTRTLDLGANPNYNHPYINHSAVCALSAAILRNSSSLFIMLIERGADIHGTKHSVVPLIPLHIPIFAAAHVLPKFGPAMMQLCLDKGADINQHASVRVDFAWHHHRTTPIDVFFKSIRPWQSTEDENNLGYFVEALRFLLNNGASLDRQLEEIKAYIQTGRTFVWRPSSHRKMWLPMTINAAHFTAVVKLLETNAALQKSDHSVAVQILKSISRATSDNETEESMQDQRVNLLGYMCIFPALTYHKPYYHEKHSRRLAG</sequence>
<gene>
    <name evidence="2" type="ORF">BDV95DRAFT_594102</name>
</gene>
<dbReference type="InterPro" id="IPR036047">
    <property type="entry name" value="F-box-like_dom_sf"/>
</dbReference>
<proteinExistence type="predicted"/>
<dbReference type="SUPFAM" id="SSF48403">
    <property type="entry name" value="Ankyrin repeat"/>
    <property type="match status" value="1"/>
</dbReference>
<dbReference type="EMBL" id="JAADJZ010000009">
    <property type="protein sequence ID" value="KAF2872799.1"/>
    <property type="molecule type" value="Genomic_DNA"/>
</dbReference>
<evidence type="ECO:0000313" key="3">
    <source>
        <dbReference type="Proteomes" id="UP000481861"/>
    </source>
</evidence>